<evidence type="ECO:0000313" key="2">
    <source>
        <dbReference type="Proteomes" id="UP001213681"/>
    </source>
</evidence>
<sequence length="70" mass="8306">MGLWEVSQYSLPWSEAPEEYKEQWHGTRIVLRILAQHKHHVSERSFDTVSLTTGINFMILEQPCEEYDDL</sequence>
<comment type="caution">
    <text evidence="1">The sequence shown here is derived from an EMBL/GenBank/DDBJ whole genome shotgun (WGS) entry which is preliminary data.</text>
</comment>
<name>A0AAD6BZY5_9EURO</name>
<gene>
    <name evidence="1" type="ORF">N7458_010728</name>
</gene>
<protein>
    <submittedName>
        <fullName evidence="1">Uncharacterized protein</fullName>
    </submittedName>
</protein>
<reference evidence="1" key="2">
    <citation type="journal article" date="2023" name="IMA Fungus">
        <title>Comparative genomic study of the Penicillium genus elucidates a diverse pangenome and 15 lateral gene transfer events.</title>
        <authorList>
            <person name="Petersen C."/>
            <person name="Sorensen T."/>
            <person name="Nielsen M.R."/>
            <person name="Sondergaard T.E."/>
            <person name="Sorensen J.L."/>
            <person name="Fitzpatrick D.A."/>
            <person name="Frisvad J.C."/>
            <person name="Nielsen K.L."/>
        </authorList>
    </citation>
    <scope>NUCLEOTIDE SEQUENCE</scope>
    <source>
        <strain evidence="1">IBT 16125</strain>
    </source>
</reference>
<dbReference type="EMBL" id="JAPVEA010000008">
    <property type="protein sequence ID" value="KAJ5439730.1"/>
    <property type="molecule type" value="Genomic_DNA"/>
</dbReference>
<dbReference type="GeneID" id="81604353"/>
<accession>A0AAD6BZY5</accession>
<keyword evidence="2" id="KW-1185">Reference proteome</keyword>
<dbReference type="Proteomes" id="UP001213681">
    <property type="component" value="Unassembled WGS sequence"/>
</dbReference>
<dbReference type="RefSeq" id="XP_056762959.1">
    <property type="nucleotide sequence ID" value="XM_056914110.1"/>
</dbReference>
<organism evidence="1 2">
    <name type="scientific">Penicillium daleae</name>
    <dbReference type="NCBI Taxonomy" id="63821"/>
    <lineage>
        <taxon>Eukaryota</taxon>
        <taxon>Fungi</taxon>
        <taxon>Dikarya</taxon>
        <taxon>Ascomycota</taxon>
        <taxon>Pezizomycotina</taxon>
        <taxon>Eurotiomycetes</taxon>
        <taxon>Eurotiomycetidae</taxon>
        <taxon>Eurotiales</taxon>
        <taxon>Aspergillaceae</taxon>
        <taxon>Penicillium</taxon>
    </lineage>
</organism>
<reference evidence="1" key="1">
    <citation type="submission" date="2022-12" db="EMBL/GenBank/DDBJ databases">
        <authorList>
            <person name="Petersen C."/>
        </authorList>
    </citation>
    <scope>NUCLEOTIDE SEQUENCE</scope>
    <source>
        <strain evidence="1">IBT 16125</strain>
    </source>
</reference>
<evidence type="ECO:0000313" key="1">
    <source>
        <dbReference type="EMBL" id="KAJ5439730.1"/>
    </source>
</evidence>
<proteinExistence type="predicted"/>
<dbReference type="AlphaFoldDB" id="A0AAD6BZY5"/>